<proteinExistence type="inferred from homology"/>
<name>A0A8J8TDB5_9ARCH</name>
<dbReference type="PRINTS" id="PR00702">
    <property type="entry name" value="ACRIFLAVINRP"/>
</dbReference>
<feature type="transmembrane region" description="Helical" evidence="7">
    <location>
        <begin position="751"/>
        <end position="776"/>
    </location>
</feature>
<feature type="transmembrane region" description="Helical" evidence="7">
    <location>
        <begin position="12"/>
        <end position="31"/>
    </location>
</feature>
<organism evidence="9 10">
    <name type="scientific">Candidatus Methanomassiliicoccus intestinalis</name>
    <dbReference type="NCBI Taxonomy" id="1406512"/>
    <lineage>
        <taxon>Archaea</taxon>
        <taxon>Methanobacteriati</taxon>
        <taxon>Thermoplasmatota</taxon>
        <taxon>Thermoplasmata</taxon>
        <taxon>Methanomassiliicoccales</taxon>
        <taxon>Methanomassiliicoccaceae</taxon>
        <taxon>Methanomassiliicoccus</taxon>
    </lineage>
</organism>
<dbReference type="InterPro" id="IPR001036">
    <property type="entry name" value="Acrflvin-R"/>
</dbReference>
<evidence type="ECO:0000256" key="3">
    <source>
        <dbReference type="ARBA" id="ARBA00022475"/>
    </source>
</evidence>
<evidence type="ECO:0000256" key="4">
    <source>
        <dbReference type="ARBA" id="ARBA00022692"/>
    </source>
</evidence>
<protein>
    <recommendedName>
        <fullName evidence="8">SSD domain-containing protein</fullName>
    </recommendedName>
</protein>
<feature type="domain" description="SSD" evidence="8">
    <location>
        <begin position="301"/>
        <end position="434"/>
    </location>
</feature>
<evidence type="ECO:0000256" key="6">
    <source>
        <dbReference type="ARBA" id="ARBA00023136"/>
    </source>
</evidence>
<evidence type="ECO:0000256" key="5">
    <source>
        <dbReference type="ARBA" id="ARBA00022989"/>
    </source>
</evidence>
<gene>
    <name evidence="9" type="ORF">A3207_04110</name>
</gene>
<feature type="transmembrane region" description="Helical" evidence="7">
    <location>
        <begin position="310"/>
        <end position="332"/>
    </location>
</feature>
<comment type="subcellular location">
    <subcellularLocation>
        <location evidence="1">Cell membrane</location>
        <topology evidence="1">Multi-pass membrane protein</topology>
    </subcellularLocation>
</comment>
<dbReference type="InterPro" id="IPR004869">
    <property type="entry name" value="MMPL_dom"/>
</dbReference>
<keyword evidence="4 7" id="KW-0812">Transmembrane</keyword>
<feature type="transmembrane region" description="Helical" evidence="7">
    <location>
        <begin position="686"/>
        <end position="705"/>
    </location>
</feature>
<keyword evidence="5 7" id="KW-1133">Transmembrane helix</keyword>
<dbReference type="GO" id="GO:0022857">
    <property type="term" value="F:transmembrane transporter activity"/>
    <property type="evidence" value="ECO:0007669"/>
    <property type="project" value="InterPro"/>
</dbReference>
<reference evidence="9" key="1">
    <citation type="submission" date="2016-03" db="EMBL/GenBank/DDBJ databases">
        <authorList>
            <person name="Borrel G."/>
            <person name="Mccann A."/>
            <person name="O'Toole P.W."/>
        </authorList>
    </citation>
    <scope>NUCLEOTIDE SEQUENCE</scope>
    <source>
        <strain evidence="9">183</strain>
    </source>
</reference>
<feature type="transmembrane region" description="Helical" evidence="7">
    <location>
        <begin position="479"/>
        <end position="498"/>
    </location>
</feature>
<dbReference type="EMBL" id="LVVT01000022">
    <property type="protein sequence ID" value="TQS81593.1"/>
    <property type="molecule type" value="Genomic_DNA"/>
</dbReference>
<keyword evidence="6 7" id="KW-0472">Membrane</keyword>
<accession>A0A8J8TDB5</accession>
<dbReference type="PANTHER" id="PTHR33406:SF6">
    <property type="entry name" value="MEMBRANE PROTEIN YDGH-RELATED"/>
    <property type="match status" value="1"/>
</dbReference>
<dbReference type="Gene3D" id="1.20.1640.10">
    <property type="entry name" value="Multidrug efflux transporter AcrB transmembrane domain"/>
    <property type="match status" value="2"/>
</dbReference>
<evidence type="ECO:0000259" key="8">
    <source>
        <dbReference type="PROSITE" id="PS50156"/>
    </source>
</evidence>
<feature type="transmembrane region" description="Helical" evidence="7">
    <location>
        <begin position="711"/>
        <end position="730"/>
    </location>
</feature>
<comment type="caution">
    <text evidence="9">The sequence shown here is derived from an EMBL/GenBank/DDBJ whole genome shotgun (WGS) entry which is preliminary data.</text>
</comment>
<keyword evidence="3" id="KW-1003">Cell membrane</keyword>
<feature type="transmembrane region" description="Helical" evidence="7">
    <location>
        <begin position="409"/>
        <end position="435"/>
    </location>
</feature>
<evidence type="ECO:0000313" key="10">
    <source>
        <dbReference type="Proteomes" id="UP000752814"/>
    </source>
</evidence>
<dbReference type="Proteomes" id="UP000752814">
    <property type="component" value="Unassembled WGS sequence"/>
</dbReference>
<dbReference type="InterPro" id="IPR000731">
    <property type="entry name" value="SSD"/>
</dbReference>
<feature type="transmembrane region" description="Helical" evidence="7">
    <location>
        <begin position="282"/>
        <end position="303"/>
    </location>
</feature>
<dbReference type="Pfam" id="PF03176">
    <property type="entry name" value="MMPL"/>
    <property type="match status" value="2"/>
</dbReference>
<evidence type="ECO:0000256" key="1">
    <source>
        <dbReference type="ARBA" id="ARBA00004651"/>
    </source>
</evidence>
<evidence type="ECO:0000256" key="7">
    <source>
        <dbReference type="SAM" id="Phobius"/>
    </source>
</evidence>
<feature type="transmembrane region" description="Helical" evidence="7">
    <location>
        <begin position="661"/>
        <end position="679"/>
    </location>
</feature>
<dbReference type="InterPro" id="IPR050545">
    <property type="entry name" value="Mycobact_MmpL"/>
</dbReference>
<dbReference type="GO" id="GO:0005886">
    <property type="term" value="C:plasma membrane"/>
    <property type="evidence" value="ECO:0007669"/>
    <property type="project" value="UniProtKB-SubCell"/>
</dbReference>
<comment type="similarity">
    <text evidence="2">Belongs to the resistance-nodulation-cell division (RND) (TC 2.A.6) family. MmpL subfamily.</text>
</comment>
<sequence length="857" mass="93401">MIEKLASCITKHYKWIIAIWIIALLIAVPFVPKLSQVLVYDETQMAPPDVESMSAQDYISENFGSADAVPGTIIVLKSPESITDEESLNLIYSIQSQLYEKYGSDVTVTSVYTPLQEFLIMMNAAYQSVQAQYPVLTEDQIAESVLGNLIQTGVLPPDLTQQQHMQMVGVIKQAGQLGVSPSQSAVLELNKAVIEEMGGLSNIEALFPALGDSLSLLISENGKITMMTLAYGESGSATDEQLSELRTIVNGAAEGTSVQHWITGSDPLGSDLEESTMSDLKIIEPVTIVLVLVLIGLFFRSLLGAVMPPLSVGIALGISFSLVYLLSFVMQIHYSVETLMLTGMMGAGCDYCIFILSRYREERKAGRDKESSVREAVMWAGESIATSGATVVIGFGALAIANFSMLQSMGIALALGVLIALLVALTLIPSLLMLLGDKLFWPAKFGKPTDPETFKKKSMKTKDKVGYFTRSAKFSIKHAKVLVVAMILISVPAIYLVVEMEQSYDFVGAMADTESTEGLAVLGEGFGSGVIQPTQIAISFNDEFLLPDNTPNLDEFNQASELASMIGEMDGVASVTDLQQQLENGTINSILSDDGKSLLLTVVFQNDPYDAVSMDSLNNMRNIDPEEEGWSAVNAIYVGGSTALMYDISQLVQNDMNTVEIVVVIAIYLVLLFVLGAVVSPLRSIITILLSISWTLAVMVLLFQYGLGQDILWIVPMVLLVVCLGLGMDYDILLTTRIREEIAKGKSNDDAIVYSVEKTGGIITACGFIMAAAFGSMMLSSGYLLKEFGFALMFAILLDAMFVRIYLVPAIMSLLGKWNWWAPAPIAKMYKKRNARRLKNVQASQDYLSSWQRKPEE</sequence>
<dbReference type="SUPFAM" id="SSF82866">
    <property type="entry name" value="Multidrug efflux transporter AcrB transmembrane domain"/>
    <property type="match status" value="2"/>
</dbReference>
<feature type="transmembrane region" description="Helical" evidence="7">
    <location>
        <begin position="377"/>
        <end position="403"/>
    </location>
</feature>
<evidence type="ECO:0000313" key="9">
    <source>
        <dbReference type="EMBL" id="TQS81593.1"/>
    </source>
</evidence>
<dbReference type="AlphaFoldDB" id="A0A8J8TDB5"/>
<evidence type="ECO:0000256" key="2">
    <source>
        <dbReference type="ARBA" id="ARBA00010157"/>
    </source>
</evidence>
<dbReference type="PROSITE" id="PS50156">
    <property type="entry name" value="SSD"/>
    <property type="match status" value="1"/>
</dbReference>
<dbReference type="PANTHER" id="PTHR33406">
    <property type="entry name" value="MEMBRANE PROTEIN MJ1562-RELATED"/>
    <property type="match status" value="1"/>
</dbReference>